<dbReference type="Proteomes" id="UP000050700">
    <property type="component" value="Unassembled WGS sequence"/>
</dbReference>
<reference evidence="17 19" key="2">
    <citation type="submission" date="2017-02" db="EMBL/GenBank/DDBJ databases">
        <title>Haemophilus influenzae in COPD genome sequencing project.</title>
        <authorList>
            <person name="Murphy T.F."/>
            <person name="Kong Y."/>
            <person name="Nadendla S."/>
            <person name="Tettelin H."/>
            <person name="Pettigrew M."/>
        </authorList>
    </citation>
    <scope>NUCLEOTIDE SEQUENCE [LARGE SCALE GENOMIC DNA]</scope>
    <source>
        <strain evidence="17 19">13P36H1</strain>
    </source>
</reference>
<dbReference type="AlphaFoldDB" id="A0A0D0GY29"/>
<keyword evidence="12 14" id="KW-0143">Chaperone</keyword>
<keyword evidence="8 14" id="KW-1133">Transmembrane helix</keyword>
<dbReference type="SUPFAM" id="SSF158442">
    <property type="entry name" value="DsbB-like"/>
    <property type="match status" value="1"/>
</dbReference>
<gene>
    <name evidence="14 16" type="primary">dsbB</name>
    <name evidence="17" type="ORF">BVZ99_01098</name>
    <name evidence="16" type="ORF">NTHI1209_01871</name>
</gene>
<evidence type="ECO:0000256" key="8">
    <source>
        <dbReference type="ARBA" id="ARBA00022989"/>
    </source>
</evidence>
<evidence type="ECO:0000256" key="13">
    <source>
        <dbReference type="ARBA" id="ARBA00023284"/>
    </source>
</evidence>
<dbReference type="PANTHER" id="PTHR36570">
    <property type="entry name" value="DISULFIDE BOND FORMATION PROTEIN B"/>
    <property type="match status" value="1"/>
</dbReference>
<evidence type="ECO:0000256" key="7">
    <source>
        <dbReference type="ARBA" id="ARBA00022982"/>
    </source>
</evidence>
<dbReference type="NCBIfam" id="NF002485">
    <property type="entry name" value="PRK01749.1"/>
    <property type="match status" value="1"/>
</dbReference>
<dbReference type="GO" id="GO:0006457">
    <property type="term" value="P:protein folding"/>
    <property type="evidence" value="ECO:0007669"/>
    <property type="project" value="InterPro"/>
</dbReference>
<evidence type="ECO:0000313" key="18">
    <source>
        <dbReference type="Proteomes" id="UP000050700"/>
    </source>
</evidence>
<evidence type="ECO:0000256" key="5">
    <source>
        <dbReference type="ARBA" id="ARBA00022519"/>
    </source>
</evidence>
<comment type="subcellular location">
    <subcellularLocation>
        <location evidence="1">Cell inner membrane</location>
        <topology evidence="1">Multi-pass membrane protein</topology>
    </subcellularLocation>
    <subcellularLocation>
        <location evidence="14">Cell membrane</location>
        <topology evidence="14">Multi-pass membrane protein</topology>
    </subcellularLocation>
</comment>
<dbReference type="RefSeq" id="WP_005656451.1">
    <property type="nucleotide sequence ID" value="NZ_AP018772.1"/>
</dbReference>
<comment type="similarity">
    <text evidence="2 14">Belongs to the DsbB family.</text>
</comment>
<reference evidence="16 18" key="1">
    <citation type="submission" date="2014-05" db="EMBL/GenBank/DDBJ databases">
        <title>Methylome analysis of the phasevarions of Haemophilus influenzae.</title>
        <authorList>
            <person name="Atack J.M."/>
            <person name="Fox K.L."/>
            <person name="Power P.M."/>
            <person name="Clark T."/>
            <person name="Jurcisek J."/>
            <person name="Korlach J."/>
            <person name="Bakaletz L.O."/>
            <person name="Jennings M.P."/>
        </authorList>
    </citation>
    <scope>NUCLEOTIDE SEQUENCE [LARGE SCALE GENOMIC DNA]</scope>
    <source>
        <strain evidence="16 18">1209</strain>
    </source>
</reference>
<feature type="topological domain" description="Periplasmic" evidence="14">
    <location>
        <begin position="91"/>
        <end position="145"/>
    </location>
</feature>
<feature type="disulfide bond" description="Redox-active" evidence="14">
    <location>
        <begin position="105"/>
        <end position="131"/>
    </location>
</feature>
<dbReference type="PANTHER" id="PTHR36570:SF2">
    <property type="entry name" value="DISULFIDE BOND FORMATION PROTEIN B"/>
    <property type="match status" value="1"/>
</dbReference>
<keyword evidence="10 14" id="KW-0472">Membrane</keyword>
<proteinExistence type="inferred from homology"/>
<evidence type="ECO:0000313" key="19">
    <source>
        <dbReference type="Proteomes" id="UP000238866"/>
    </source>
</evidence>
<feature type="disulfide bond" description="Redox-active" evidence="14">
    <location>
        <begin position="41"/>
        <end position="44"/>
    </location>
</feature>
<feature type="transmembrane region" description="Helical" evidence="15">
    <location>
        <begin position="143"/>
        <end position="167"/>
    </location>
</feature>
<dbReference type="EMBL" id="MZLD01000047">
    <property type="protein sequence ID" value="PRM18585.1"/>
    <property type="molecule type" value="Genomic_DNA"/>
</dbReference>
<evidence type="ECO:0000256" key="4">
    <source>
        <dbReference type="ARBA" id="ARBA00022475"/>
    </source>
</evidence>
<feature type="topological domain" description="Cytoplasmic" evidence="14">
    <location>
        <begin position="165"/>
        <end position="177"/>
    </location>
</feature>
<keyword evidence="5" id="KW-0997">Cell inner membrane</keyword>
<dbReference type="EMBL" id="JMQP01000002">
    <property type="protein sequence ID" value="KIS36230.1"/>
    <property type="molecule type" value="Genomic_DNA"/>
</dbReference>
<keyword evidence="13 14" id="KW-0676">Redox-active center</keyword>
<evidence type="ECO:0000256" key="15">
    <source>
        <dbReference type="SAM" id="Phobius"/>
    </source>
</evidence>
<evidence type="ECO:0000313" key="16">
    <source>
        <dbReference type="EMBL" id="KIS36230.1"/>
    </source>
</evidence>
<keyword evidence="6 14" id="KW-0812">Transmembrane</keyword>
<dbReference type="InterPro" id="IPR050183">
    <property type="entry name" value="DsbB"/>
</dbReference>
<dbReference type="InterPro" id="IPR023380">
    <property type="entry name" value="DsbB-like_sf"/>
</dbReference>
<feature type="topological domain" description="Periplasmic" evidence="14">
    <location>
        <begin position="32"/>
        <end position="49"/>
    </location>
</feature>
<dbReference type="PATRIC" id="fig|727.529.peg.729"/>
<keyword evidence="9 14" id="KW-0560">Oxidoreductase</keyword>
<organism evidence="16 18">
    <name type="scientific">Haemophilus influenzae</name>
    <dbReference type="NCBI Taxonomy" id="727"/>
    <lineage>
        <taxon>Bacteria</taxon>
        <taxon>Pseudomonadati</taxon>
        <taxon>Pseudomonadota</taxon>
        <taxon>Gammaproteobacteria</taxon>
        <taxon>Pasteurellales</taxon>
        <taxon>Pasteurellaceae</taxon>
        <taxon>Haemophilus</taxon>
    </lineage>
</organism>
<evidence type="ECO:0000256" key="3">
    <source>
        <dbReference type="ARBA" id="ARBA00022448"/>
    </source>
</evidence>
<dbReference type="Proteomes" id="UP000238866">
    <property type="component" value="Unassembled WGS sequence"/>
</dbReference>
<evidence type="ECO:0000313" key="17">
    <source>
        <dbReference type="EMBL" id="PRM18585.1"/>
    </source>
</evidence>
<evidence type="ECO:0000256" key="11">
    <source>
        <dbReference type="ARBA" id="ARBA00023157"/>
    </source>
</evidence>
<evidence type="ECO:0000256" key="9">
    <source>
        <dbReference type="ARBA" id="ARBA00023002"/>
    </source>
</evidence>
<dbReference type="InterPro" id="IPR003752">
    <property type="entry name" value="DiS_bond_form_DsbB/BdbC"/>
</dbReference>
<feature type="transmembrane region" description="Helical" evidence="15">
    <location>
        <begin position="45"/>
        <end position="63"/>
    </location>
</feature>
<evidence type="ECO:0000256" key="1">
    <source>
        <dbReference type="ARBA" id="ARBA00004429"/>
    </source>
</evidence>
<dbReference type="GO" id="GO:0015035">
    <property type="term" value="F:protein-disulfide reductase activity"/>
    <property type="evidence" value="ECO:0007669"/>
    <property type="project" value="UniProtKB-UniRule"/>
</dbReference>
<dbReference type="GO" id="GO:0005886">
    <property type="term" value="C:plasma membrane"/>
    <property type="evidence" value="ECO:0007669"/>
    <property type="project" value="UniProtKB-SubCell"/>
</dbReference>
<sequence length="177" mass="20399">MLALLKQFSEKRFVWFLLAFSSLALESTALYFQYGMGLQPCVLCVYERLAMIGLFVAGIIALLQPRAFILRLIALALGLFSSIKGLLISFRHLDLQMNPAPWKQCEFIPNFPETLPFHQWFPFIFNPTGSCNESQWSLFGLTMVQWLVVIFSLYVVILTLLLIAQVIKTQKQRRLFN</sequence>
<name>A0A0D0GY29_HAEIF</name>
<dbReference type="InterPro" id="IPR022920">
    <property type="entry name" value="Disulphide_bond_form_DsbB"/>
</dbReference>
<evidence type="ECO:0000256" key="6">
    <source>
        <dbReference type="ARBA" id="ARBA00022692"/>
    </source>
</evidence>
<keyword evidence="7 14" id="KW-0249">Electron transport</keyword>
<evidence type="ECO:0000256" key="14">
    <source>
        <dbReference type="HAMAP-Rule" id="MF_00286"/>
    </source>
</evidence>
<keyword evidence="11 14" id="KW-1015">Disulfide bond</keyword>
<keyword evidence="4 14" id="KW-1003">Cell membrane</keyword>
<dbReference type="Pfam" id="PF02600">
    <property type="entry name" value="DsbB"/>
    <property type="match status" value="1"/>
</dbReference>
<feature type="transmembrane region" description="Helical" evidence="15">
    <location>
        <begin position="70"/>
        <end position="90"/>
    </location>
</feature>
<feature type="topological domain" description="Cytoplasmic" evidence="14">
    <location>
        <begin position="1"/>
        <end position="14"/>
    </location>
</feature>
<protein>
    <recommendedName>
        <fullName evidence="14">Disulfide bond formation protein B</fullName>
    </recommendedName>
    <alternativeName>
        <fullName evidence="14">Disulfide oxidoreductase</fullName>
    </alternativeName>
</protein>
<evidence type="ECO:0000256" key="10">
    <source>
        <dbReference type="ARBA" id="ARBA00023136"/>
    </source>
</evidence>
<accession>A0A0D0GY29</accession>
<comment type="caution">
    <text evidence="16">The sequence shown here is derived from an EMBL/GenBank/DDBJ whole genome shotgun (WGS) entry which is preliminary data.</text>
</comment>
<dbReference type="GO" id="GO:0009055">
    <property type="term" value="F:electron transfer activity"/>
    <property type="evidence" value="ECO:0007669"/>
    <property type="project" value="UniProtKB-UniRule"/>
</dbReference>
<dbReference type="Gene3D" id="1.20.1550.10">
    <property type="entry name" value="DsbB-like"/>
    <property type="match status" value="1"/>
</dbReference>
<keyword evidence="3 14" id="KW-0813">Transport</keyword>
<comment type="caution">
    <text evidence="14">Lacks conserved residue(s) required for the propagation of feature annotation.</text>
</comment>
<dbReference type="HAMAP" id="MF_00286">
    <property type="entry name" value="DsbB"/>
    <property type="match status" value="1"/>
</dbReference>
<comment type="function">
    <text evidence="14">Required for disulfide bond formation in some periplasmic proteins. Acts by oxidizing the DsbA protein.</text>
</comment>
<evidence type="ECO:0000256" key="2">
    <source>
        <dbReference type="ARBA" id="ARBA00008823"/>
    </source>
</evidence>
<evidence type="ECO:0000256" key="12">
    <source>
        <dbReference type="ARBA" id="ARBA00023186"/>
    </source>
</evidence>